<dbReference type="Gene3D" id="1.20.1260.10">
    <property type="match status" value="1"/>
</dbReference>
<dbReference type="InterPro" id="IPR012347">
    <property type="entry name" value="Ferritin-like"/>
</dbReference>
<evidence type="ECO:0000313" key="2">
    <source>
        <dbReference type="EMBL" id="HGZ80007.1"/>
    </source>
</evidence>
<proteinExistence type="predicted"/>
<dbReference type="InterPro" id="IPR009078">
    <property type="entry name" value="Ferritin-like_SF"/>
</dbReference>
<evidence type="ECO:0000259" key="1">
    <source>
        <dbReference type="Pfam" id="PF02915"/>
    </source>
</evidence>
<dbReference type="AlphaFoldDB" id="A0A832MQC2"/>
<gene>
    <name evidence="2" type="ORF">ENW55_08495</name>
</gene>
<protein>
    <submittedName>
        <fullName evidence="2">DUF2202 domain-containing protein</fullName>
    </submittedName>
</protein>
<dbReference type="CDD" id="cd01045">
    <property type="entry name" value="Ferritin_like_AB"/>
    <property type="match status" value="1"/>
</dbReference>
<dbReference type="GO" id="GO:0016491">
    <property type="term" value="F:oxidoreductase activity"/>
    <property type="evidence" value="ECO:0007669"/>
    <property type="project" value="InterPro"/>
</dbReference>
<dbReference type="GO" id="GO:0046872">
    <property type="term" value="F:metal ion binding"/>
    <property type="evidence" value="ECO:0007669"/>
    <property type="project" value="InterPro"/>
</dbReference>
<dbReference type="InterPro" id="IPR003251">
    <property type="entry name" value="Rr_diiron-bd_dom"/>
</dbReference>
<organism evidence="2">
    <name type="scientific">Pseudothermotoga hypogea</name>
    <dbReference type="NCBI Taxonomy" id="57487"/>
    <lineage>
        <taxon>Bacteria</taxon>
        <taxon>Thermotogati</taxon>
        <taxon>Thermotogota</taxon>
        <taxon>Thermotogae</taxon>
        <taxon>Thermotogales</taxon>
        <taxon>Thermotogaceae</taxon>
        <taxon>Pseudothermotoga</taxon>
    </lineage>
</organism>
<dbReference type="PANTHER" id="PTHR33531">
    <property type="entry name" value="RUBRERYTHRIN SUBFAMILY"/>
    <property type="match status" value="1"/>
</dbReference>
<dbReference type="SUPFAM" id="SSF47240">
    <property type="entry name" value="Ferritin-like"/>
    <property type="match status" value="1"/>
</dbReference>
<accession>A0A832MQC2</accession>
<comment type="caution">
    <text evidence="2">The sequence shown here is derived from an EMBL/GenBank/DDBJ whole genome shotgun (WGS) entry which is preliminary data.</text>
</comment>
<feature type="domain" description="Rubrerythrin diiron-binding" evidence="1">
    <location>
        <begin position="6"/>
        <end position="147"/>
    </location>
</feature>
<name>A0A832MQC2_9THEM</name>
<dbReference type="EMBL" id="DTKQ01000054">
    <property type="protein sequence ID" value="HGZ80007.1"/>
    <property type="molecule type" value="Genomic_DNA"/>
</dbReference>
<reference evidence="2" key="1">
    <citation type="journal article" date="2020" name="mSystems">
        <title>Genome- and Community-Level Interaction Insights into Carbon Utilization and Element Cycling Functions of Hydrothermarchaeota in Hydrothermal Sediment.</title>
        <authorList>
            <person name="Zhou Z."/>
            <person name="Liu Y."/>
            <person name="Xu W."/>
            <person name="Pan J."/>
            <person name="Luo Z.H."/>
            <person name="Li M."/>
        </authorList>
    </citation>
    <scope>NUCLEOTIDE SEQUENCE [LARGE SCALE GENOMIC DNA]</scope>
    <source>
        <strain evidence="2">SpSt-86</strain>
    </source>
</reference>
<dbReference type="PANTHER" id="PTHR33531:SF7">
    <property type="entry name" value="HYPOTHETICAL MEMBRANE PROTEIN, CONSERVED"/>
    <property type="match status" value="1"/>
</dbReference>
<sequence>MVNLSELLSIALNIEAEGYAFYTNLASAQTDEQSKQLFQNLAQQEREHQEIFKKLINEFSQPDSSKDNWVSEEVVGYLKSYANMSIFPTMTKMKQMSSTEALKLAVEVEKDSIIFYSELLPYAGNERETIKKVISEEKRHLMDLLALLSQ</sequence>
<dbReference type="Pfam" id="PF02915">
    <property type="entry name" value="Rubrerythrin"/>
    <property type="match status" value="1"/>
</dbReference>